<dbReference type="GO" id="GO:0015293">
    <property type="term" value="F:symporter activity"/>
    <property type="evidence" value="ECO:0007669"/>
    <property type="project" value="UniProtKB-KW"/>
</dbReference>
<dbReference type="InterPro" id="IPR005829">
    <property type="entry name" value="Sugar_transporter_CS"/>
</dbReference>
<dbReference type="Pfam" id="PF07690">
    <property type="entry name" value="MFS_1"/>
    <property type="match status" value="1"/>
</dbReference>
<evidence type="ECO:0000256" key="7">
    <source>
        <dbReference type="ARBA" id="ARBA00022989"/>
    </source>
</evidence>
<sequence length="437" mass="46858">MNISTQAVTRQITATSGDKRVLMAGAIGQFIEFYDFAIYGFSVVIIAKLFFPQTDPVAGILAAFAVYGLAFIARPLGGIFFGVLGDKVGRRKVLSVTLLGIGGATAIIGLLPSYGKIGLWAPAALLICRLIQGFSAGGEAIGAPSFVLEHAPANKRGLWIGITIAMSALPSIFAGVLILGIASVIPAESYNSWGWRIPFLIAAPLSVIGLYIRNRTEESEAFKQVIASKKNAPTSTLLGKVSHNKIKMLQVFLIVSLNALTFYFMVGYFVTYLQTVVKLSQTQALFSNAVALLVFSILLPCGGFLSDKIGRKPMMITGSLLIVLLSFPAFWLLTSQTLLGAMAAQVLLAILLSIFGGGSYTFFVELFPTHSRFTGAAISYNLSYTIFGGAAPFVATWLIKLTNLPIAPAFCLGGVAFIVFLTALWVPETFRHDLNRN</sequence>
<evidence type="ECO:0000256" key="1">
    <source>
        <dbReference type="ARBA" id="ARBA00004651"/>
    </source>
</evidence>
<accession>A0A6M8UL57</accession>
<feature type="transmembrane region" description="Helical" evidence="9">
    <location>
        <begin position="57"/>
        <end position="81"/>
    </location>
</feature>
<dbReference type="InterPro" id="IPR011701">
    <property type="entry name" value="MFS"/>
</dbReference>
<dbReference type="Proteomes" id="UP000505325">
    <property type="component" value="Chromosome"/>
</dbReference>
<feature type="transmembrane region" description="Helical" evidence="9">
    <location>
        <begin position="193"/>
        <end position="212"/>
    </location>
</feature>
<evidence type="ECO:0000256" key="4">
    <source>
        <dbReference type="ARBA" id="ARBA00022475"/>
    </source>
</evidence>
<dbReference type="PROSITE" id="PS50850">
    <property type="entry name" value="MFS"/>
    <property type="match status" value="1"/>
</dbReference>
<feature type="transmembrane region" description="Helical" evidence="9">
    <location>
        <begin position="339"/>
        <end position="363"/>
    </location>
</feature>
<proteinExistence type="inferred from homology"/>
<comment type="similarity">
    <text evidence="2">Belongs to the major facilitator superfamily. Metabolite:H+ Symporter (MHS) family (TC 2.A.1.6) family.</text>
</comment>
<evidence type="ECO:0000256" key="5">
    <source>
        <dbReference type="ARBA" id="ARBA00022692"/>
    </source>
</evidence>
<evidence type="ECO:0000256" key="9">
    <source>
        <dbReference type="SAM" id="Phobius"/>
    </source>
</evidence>
<dbReference type="KEGG" id="pmak:PMPD1_2672"/>
<feature type="transmembrane region" description="Helical" evidence="9">
    <location>
        <begin position="251"/>
        <end position="273"/>
    </location>
</feature>
<feature type="transmembrane region" description="Helical" evidence="9">
    <location>
        <begin position="93"/>
        <end position="111"/>
    </location>
</feature>
<evidence type="ECO:0000256" key="6">
    <source>
        <dbReference type="ARBA" id="ARBA00022847"/>
    </source>
</evidence>
<feature type="domain" description="Major facilitator superfamily (MFS) profile" evidence="10">
    <location>
        <begin position="21"/>
        <end position="431"/>
    </location>
</feature>
<keyword evidence="8 9" id="KW-0472">Membrane</keyword>
<keyword evidence="12" id="KW-1185">Reference proteome</keyword>
<evidence type="ECO:0000256" key="3">
    <source>
        <dbReference type="ARBA" id="ARBA00022448"/>
    </source>
</evidence>
<evidence type="ECO:0000259" key="10">
    <source>
        <dbReference type="PROSITE" id="PS50850"/>
    </source>
</evidence>
<feature type="transmembrane region" description="Helical" evidence="9">
    <location>
        <begin position="375"/>
        <end position="399"/>
    </location>
</feature>
<protein>
    <submittedName>
        <fullName evidence="11">MFS transporter</fullName>
    </submittedName>
</protein>
<dbReference type="AlphaFoldDB" id="A0A6M8UL57"/>
<feature type="transmembrane region" description="Helical" evidence="9">
    <location>
        <begin position="405"/>
        <end position="426"/>
    </location>
</feature>
<keyword evidence="6" id="KW-0769">Symport</keyword>
<evidence type="ECO:0000256" key="8">
    <source>
        <dbReference type="ARBA" id="ARBA00023136"/>
    </source>
</evidence>
<keyword evidence="7 9" id="KW-1133">Transmembrane helix</keyword>
<dbReference type="GO" id="GO:0005886">
    <property type="term" value="C:plasma membrane"/>
    <property type="evidence" value="ECO:0007669"/>
    <property type="project" value="UniProtKB-SubCell"/>
</dbReference>
<dbReference type="PANTHER" id="PTHR43528">
    <property type="entry name" value="ALPHA-KETOGLUTARATE PERMEASE"/>
    <property type="match status" value="1"/>
</dbReference>
<dbReference type="PANTHER" id="PTHR43528:SF1">
    <property type="entry name" value="ALPHA-KETOGLUTARATE PERMEASE"/>
    <property type="match status" value="1"/>
</dbReference>
<keyword evidence="4" id="KW-1003">Cell membrane</keyword>
<evidence type="ECO:0000256" key="2">
    <source>
        <dbReference type="ARBA" id="ARBA00008240"/>
    </source>
</evidence>
<feature type="transmembrane region" description="Helical" evidence="9">
    <location>
        <begin position="158"/>
        <end position="187"/>
    </location>
</feature>
<dbReference type="InterPro" id="IPR036259">
    <property type="entry name" value="MFS_trans_sf"/>
</dbReference>
<feature type="transmembrane region" description="Helical" evidence="9">
    <location>
        <begin position="117"/>
        <end position="137"/>
    </location>
</feature>
<comment type="subcellular location">
    <subcellularLocation>
        <location evidence="1">Cell membrane</location>
        <topology evidence="1">Multi-pass membrane protein</topology>
    </subcellularLocation>
</comment>
<dbReference type="EMBL" id="CP054212">
    <property type="protein sequence ID" value="QKJ87612.1"/>
    <property type="molecule type" value="Genomic_DNA"/>
</dbReference>
<feature type="transmembrane region" description="Helical" evidence="9">
    <location>
        <begin position="314"/>
        <end position="333"/>
    </location>
</feature>
<gene>
    <name evidence="11" type="ORF">PMPD1_2672</name>
</gene>
<dbReference type="PROSITE" id="PS00217">
    <property type="entry name" value="SUGAR_TRANSPORT_2"/>
    <property type="match status" value="1"/>
</dbReference>
<reference evidence="11 12" key="1">
    <citation type="submission" date="2020-06" db="EMBL/GenBank/DDBJ databases">
        <title>Genome sequence of Paramixta manurensis strain PD-1.</title>
        <authorList>
            <person name="Lee C.W."/>
            <person name="Kim J."/>
        </authorList>
    </citation>
    <scope>NUCLEOTIDE SEQUENCE [LARGE SCALE GENOMIC DNA]</scope>
    <source>
        <strain evidence="11 12">PD-1</strain>
    </source>
</reference>
<dbReference type="SUPFAM" id="SSF103473">
    <property type="entry name" value="MFS general substrate transporter"/>
    <property type="match status" value="1"/>
</dbReference>
<keyword evidence="3" id="KW-0813">Transport</keyword>
<dbReference type="InterPro" id="IPR051084">
    <property type="entry name" value="H+-coupled_symporters"/>
</dbReference>
<keyword evidence="5 9" id="KW-0812">Transmembrane</keyword>
<evidence type="ECO:0000313" key="12">
    <source>
        <dbReference type="Proteomes" id="UP000505325"/>
    </source>
</evidence>
<dbReference type="RefSeq" id="WP_173634541.1">
    <property type="nucleotide sequence ID" value="NZ_CP054212.1"/>
</dbReference>
<dbReference type="InterPro" id="IPR020846">
    <property type="entry name" value="MFS_dom"/>
</dbReference>
<evidence type="ECO:0000313" key="11">
    <source>
        <dbReference type="EMBL" id="QKJ87612.1"/>
    </source>
</evidence>
<feature type="transmembrane region" description="Helical" evidence="9">
    <location>
        <begin position="285"/>
        <end position="305"/>
    </location>
</feature>
<dbReference type="Gene3D" id="1.20.1250.20">
    <property type="entry name" value="MFS general substrate transporter like domains"/>
    <property type="match status" value="1"/>
</dbReference>
<organism evidence="11 12">
    <name type="scientific">Paramixta manurensis</name>
    <dbReference type="NCBI Taxonomy" id="2740817"/>
    <lineage>
        <taxon>Bacteria</taxon>
        <taxon>Pseudomonadati</taxon>
        <taxon>Pseudomonadota</taxon>
        <taxon>Gammaproteobacteria</taxon>
        <taxon>Enterobacterales</taxon>
        <taxon>Erwiniaceae</taxon>
        <taxon>Paramixta</taxon>
    </lineage>
</organism>
<dbReference type="PROSITE" id="PS00216">
    <property type="entry name" value="SUGAR_TRANSPORT_1"/>
    <property type="match status" value="1"/>
</dbReference>
<name>A0A6M8UL57_9GAMM</name>